<keyword evidence="2" id="KW-0378">Hydrolase</keyword>
<keyword evidence="3" id="KW-1185">Reference proteome</keyword>
<name>A0ABW5TIA7_9ENTE</name>
<feature type="domain" description="Peptidase S9 prolyl oligopeptidase catalytic" evidence="1">
    <location>
        <begin position="7"/>
        <end position="56"/>
    </location>
</feature>
<sequence>MPYYLEEKIYAPLLILHGNCDSLVPFEQAVILYNVCQKTKSETTFFAVNNADHEAQAFIQRKFWQPLSIF</sequence>
<dbReference type="Pfam" id="PF00326">
    <property type="entry name" value="Peptidase_S9"/>
    <property type="match status" value="1"/>
</dbReference>
<evidence type="ECO:0000313" key="3">
    <source>
        <dbReference type="Proteomes" id="UP001597427"/>
    </source>
</evidence>
<protein>
    <submittedName>
        <fullName evidence="2">Alpha/beta hydrolase family protein</fullName>
        <ecNumber evidence="2">3.4.-.-</ecNumber>
    </submittedName>
</protein>
<evidence type="ECO:0000259" key="1">
    <source>
        <dbReference type="Pfam" id="PF00326"/>
    </source>
</evidence>
<dbReference type="Proteomes" id="UP001597427">
    <property type="component" value="Unassembled WGS sequence"/>
</dbReference>
<gene>
    <name evidence="2" type="ORF">ACFSR0_05495</name>
</gene>
<dbReference type="InterPro" id="IPR001375">
    <property type="entry name" value="Peptidase_S9_cat"/>
</dbReference>
<dbReference type="Gene3D" id="3.40.50.1820">
    <property type="entry name" value="alpha/beta hydrolase"/>
    <property type="match status" value="1"/>
</dbReference>
<dbReference type="EC" id="3.4.-.-" evidence="2"/>
<dbReference type="EMBL" id="JBHUMO010000037">
    <property type="protein sequence ID" value="MFD2728881.1"/>
    <property type="molecule type" value="Genomic_DNA"/>
</dbReference>
<accession>A0ABW5TIA7</accession>
<dbReference type="InterPro" id="IPR029058">
    <property type="entry name" value="AB_hydrolase_fold"/>
</dbReference>
<dbReference type="SUPFAM" id="SSF53474">
    <property type="entry name" value="alpha/beta-Hydrolases"/>
    <property type="match status" value="1"/>
</dbReference>
<evidence type="ECO:0000313" key="2">
    <source>
        <dbReference type="EMBL" id="MFD2728881.1"/>
    </source>
</evidence>
<comment type="caution">
    <text evidence="2">The sequence shown here is derived from an EMBL/GenBank/DDBJ whole genome shotgun (WGS) entry which is preliminary data.</text>
</comment>
<reference evidence="3" key="1">
    <citation type="journal article" date="2019" name="Int. J. Syst. Evol. Microbiol.">
        <title>The Global Catalogue of Microorganisms (GCM) 10K type strain sequencing project: providing services to taxonomists for standard genome sequencing and annotation.</title>
        <authorList>
            <consortium name="The Broad Institute Genomics Platform"/>
            <consortium name="The Broad Institute Genome Sequencing Center for Infectious Disease"/>
            <person name="Wu L."/>
            <person name="Ma J."/>
        </authorList>
    </citation>
    <scope>NUCLEOTIDE SEQUENCE [LARGE SCALE GENOMIC DNA]</scope>
    <source>
        <strain evidence="3">TISTR 932</strain>
    </source>
</reference>
<dbReference type="GO" id="GO:0016787">
    <property type="term" value="F:hydrolase activity"/>
    <property type="evidence" value="ECO:0007669"/>
    <property type="project" value="UniProtKB-KW"/>
</dbReference>
<organism evidence="2 3">
    <name type="scientific">Enterococcus camelliae</name>
    <dbReference type="NCBI Taxonomy" id="453959"/>
    <lineage>
        <taxon>Bacteria</taxon>
        <taxon>Bacillati</taxon>
        <taxon>Bacillota</taxon>
        <taxon>Bacilli</taxon>
        <taxon>Lactobacillales</taxon>
        <taxon>Enterococcaceae</taxon>
        <taxon>Enterococcus</taxon>
    </lineage>
</organism>
<dbReference type="RefSeq" id="WP_379980740.1">
    <property type="nucleotide sequence ID" value="NZ_JBHUMO010000037.1"/>
</dbReference>
<proteinExistence type="predicted"/>